<dbReference type="EMBL" id="KV441478">
    <property type="protein sequence ID" value="OAG20552.1"/>
    <property type="molecule type" value="Genomic_DNA"/>
</dbReference>
<keyword evidence="3" id="KW-1185">Reference proteome</keyword>
<sequence length="178" mass="19135">MRRCFHCELMSALQQLPNEEPTQVKPEVPPQVPSVEIFPPATGAADAAGTFDDTAGAVDDSTGAADETAGTADGTTSFVEDTASVFDDAAGVLETITVGAEDTGDLQSPNLAWHPVPQYFAVEPQRPSLEQQFPHDELLQVSVFQDCLPQTLEVLTRNALTLRNRRAGTANNIEERIV</sequence>
<proteinExistence type="predicted"/>
<feature type="region of interest" description="Disordered" evidence="1">
    <location>
        <begin position="54"/>
        <end position="73"/>
    </location>
</feature>
<dbReference type="AlphaFoldDB" id="A0A177DNG8"/>
<reference evidence="2 3" key="1">
    <citation type="submission" date="2016-05" db="EMBL/GenBank/DDBJ databases">
        <title>Comparative analysis of secretome profiles of manganese(II)-oxidizing ascomycete fungi.</title>
        <authorList>
            <consortium name="DOE Joint Genome Institute"/>
            <person name="Zeiner C.A."/>
            <person name="Purvine S.O."/>
            <person name="Zink E.M."/>
            <person name="Wu S."/>
            <person name="Pasa-Tolic L."/>
            <person name="Chaput D.L."/>
            <person name="Haridas S."/>
            <person name="Grigoriev I.V."/>
            <person name="Santelli C.M."/>
            <person name="Hansel C.M."/>
        </authorList>
    </citation>
    <scope>NUCLEOTIDE SEQUENCE [LARGE SCALE GENOMIC DNA]</scope>
    <source>
        <strain evidence="2 3">SRC1lrK2f</strain>
    </source>
</reference>
<protein>
    <submittedName>
        <fullName evidence="2">Uncharacterized protein</fullName>
    </submittedName>
</protein>
<gene>
    <name evidence="2" type="ORF">CC77DRAFT_1031019</name>
</gene>
<dbReference type="GeneID" id="29112223"/>
<accession>A0A177DNG8</accession>
<evidence type="ECO:0000313" key="3">
    <source>
        <dbReference type="Proteomes" id="UP000077248"/>
    </source>
</evidence>
<dbReference type="KEGG" id="aalt:CC77DRAFT_1031019"/>
<organism evidence="2 3">
    <name type="scientific">Alternaria alternata</name>
    <name type="common">Alternaria rot fungus</name>
    <name type="synonym">Torula alternata</name>
    <dbReference type="NCBI Taxonomy" id="5599"/>
    <lineage>
        <taxon>Eukaryota</taxon>
        <taxon>Fungi</taxon>
        <taxon>Dikarya</taxon>
        <taxon>Ascomycota</taxon>
        <taxon>Pezizomycotina</taxon>
        <taxon>Dothideomycetes</taxon>
        <taxon>Pleosporomycetidae</taxon>
        <taxon>Pleosporales</taxon>
        <taxon>Pleosporineae</taxon>
        <taxon>Pleosporaceae</taxon>
        <taxon>Alternaria</taxon>
        <taxon>Alternaria sect. Alternaria</taxon>
        <taxon>Alternaria alternata complex</taxon>
    </lineage>
</organism>
<name>A0A177DNG8_ALTAL</name>
<evidence type="ECO:0000256" key="1">
    <source>
        <dbReference type="SAM" id="MobiDB-lite"/>
    </source>
</evidence>
<dbReference type="RefSeq" id="XP_018385973.1">
    <property type="nucleotide sequence ID" value="XM_018526629.1"/>
</dbReference>
<dbReference type="OMA" id="HCELMSA"/>
<evidence type="ECO:0000313" key="2">
    <source>
        <dbReference type="EMBL" id="OAG20552.1"/>
    </source>
</evidence>
<dbReference type="VEuPathDB" id="FungiDB:CC77DRAFT_1031019"/>
<dbReference type="Proteomes" id="UP000077248">
    <property type="component" value="Unassembled WGS sequence"/>
</dbReference>